<evidence type="ECO:0000256" key="2">
    <source>
        <dbReference type="ARBA" id="ARBA00007639"/>
    </source>
</evidence>
<evidence type="ECO:0000313" key="6">
    <source>
        <dbReference type="EMBL" id="SDE77928.1"/>
    </source>
</evidence>
<dbReference type="GO" id="GO:0030246">
    <property type="term" value="F:carbohydrate binding"/>
    <property type="evidence" value="ECO:0007669"/>
    <property type="project" value="UniProtKB-ARBA"/>
</dbReference>
<protein>
    <submittedName>
        <fullName evidence="6">Monosaccharide ABC transporter substrate-binding protein, CUT2 family (TC 3.A.1.2.-)</fullName>
    </submittedName>
</protein>
<dbReference type="PANTHER" id="PTHR46847:SF1">
    <property type="entry name" value="D-ALLOSE-BINDING PERIPLASMIC PROTEIN-RELATED"/>
    <property type="match status" value="1"/>
</dbReference>
<evidence type="ECO:0000256" key="3">
    <source>
        <dbReference type="ARBA" id="ARBA00022729"/>
    </source>
</evidence>
<dbReference type="CDD" id="cd06311">
    <property type="entry name" value="PBP1_ABC_sugar_binding-like"/>
    <property type="match status" value="1"/>
</dbReference>
<organism evidence="6 7">
    <name type="scientific">Salipiger thiooxidans</name>
    <dbReference type="NCBI Taxonomy" id="282683"/>
    <lineage>
        <taxon>Bacteria</taxon>
        <taxon>Pseudomonadati</taxon>
        <taxon>Pseudomonadota</taxon>
        <taxon>Alphaproteobacteria</taxon>
        <taxon>Rhodobacterales</taxon>
        <taxon>Roseobacteraceae</taxon>
        <taxon>Salipiger</taxon>
    </lineage>
</organism>
<reference evidence="7" key="1">
    <citation type="submission" date="2016-10" db="EMBL/GenBank/DDBJ databases">
        <authorList>
            <person name="Varghese N."/>
            <person name="Submissions S."/>
        </authorList>
    </citation>
    <scope>NUCLEOTIDE SEQUENCE [LARGE SCALE GENOMIC DNA]</scope>
    <source>
        <strain evidence="7">DSM 10146</strain>
    </source>
</reference>
<dbReference type="STRING" id="282683.SAMN04488105_107222"/>
<dbReference type="PANTHER" id="PTHR46847">
    <property type="entry name" value="D-ALLOSE-BINDING PERIPLASMIC PROTEIN-RELATED"/>
    <property type="match status" value="1"/>
</dbReference>
<accession>A0A1G7FQ15</accession>
<keyword evidence="7" id="KW-1185">Reference proteome</keyword>
<feature type="chain" id="PRO_5011460787" evidence="4">
    <location>
        <begin position="26"/>
        <end position="315"/>
    </location>
</feature>
<feature type="signal peptide" evidence="4">
    <location>
        <begin position="1"/>
        <end position="25"/>
    </location>
</feature>
<dbReference type="RefSeq" id="WP_089959578.1">
    <property type="nucleotide sequence ID" value="NZ_FNAV01000007.1"/>
</dbReference>
<name>A0A1G7FQ15_9RHOB</name>
<dbReference type="InterPro" id="IPR025997">
    <property type="entry name" value="SBP_2_dom"/>
</dbReference>
<dbReference type="OrthoDB" id="3837830at2"/>
<dbReference type="Pfam" id="PF13407">
    <property type="entry name" value="Peripla_BP_4"/>
    <property type="match status" value="1"/>
</dbReference>
<sequence length="315" mass="33444">MTKTLIATTALVGALVGPMSGMALAETIGVSIPAATHGWAGALNFHAERTIERLKEVYPEHEFVLATTPDSATQVSDLEDMVATRGIDALVVLPFESEPLTGPIQRIADSGTWVTVVDRGLAVEGIETLYVAGDNDSFGRTAGQYFADTLDEGAKVVAMRGIPSTVDNERVEGFEAALDGSGIEVLAMDHGNWNRDTAFTLMQDWLSRFPEIDAVWAADDDMAVGALAAIEQAGRTGEMIVVGGAGMKEMVDRIRSGDSTVPVDVTYPPSMISTAIEMTVVGVTGAAPMSGEFIIASELITPENADDFYFEDSPY</sequence>
<evidence type="ECO:0000256" key="1">
    <source>
        <dbReference type="ARBA" id="ARBA00004196"/>
    </source>
</evidence>
<gene>
    <name evidence="6" type="ORF">SAMN04488105_107222</name>
</gene>
<dbReference type="InterPro" id="IPR028082">
    <property type="entry name" value="Peripla_BP_I"/>
</dbReference>
<comment type="similarity">
    <text evidence="2">Belongs to the bacterial solute-binding protein 2 family.</text>
</comment>
<dbReference type="GO" id="GO:0030313">
    <property type="term" value="C:cell envelope"/>
    <property type="evidence" value="ECO:0007669"/>
    <property type="project" value="UniProtKB-SubCell"/>
</dbReference>
<dbReference type="Gene3D" id="3.40.50.2300">
    <property type="match status" value="2"/>
</dbReference>
<dbReference type="Proteomes" id="UP000198994">
    <property type="component" value="Unassembled WGS sequence"/>
</dbReference>
<dbReference type="AlphaFoldDB" id="A0A1G7FQ15"/>
<evidence type="ECO:0000256" key="4">
    <source>
        <dbReference type="SAM" id="SignalP"/>
    </source>
</evidence>
<dbReference type="EMBL" id="FNAV01000007">
    <property type="protein sequence ID" value="SDE77928.1"/>
    <property type="molecule type" value="Genomic_DNA"/>
</dbReference>
<evidence type="ECO:0000313" key="7">
    <source>
        <dbReference type="Proteomes" id="UP000198994"/>
    </source>
</evidence>
<proteinExistence type="inferred from homology"/>
<keyword evidence="3 4" id="KW-0732">Signal</keyword>
<dbReference type="SUPFAM" id="SSF53822">
    <property type="entry name" value="Periplasmic binding protein-like I"/>
    <property type="match status" value="1"/>
</dbReference>
<evidence type="ECO:0000259" key="5">
    <source>
        <dbReference type="Pfam" id="PF13407"/>
    </source>
</evidence>
<feature type="domain" description="Periplasmic binding protein" evidence="5">
    <location>
        <begin position="28"/>
        <end position="279"/>
    </location>
</feature>
<comment type="subcellular location">
    <subcellularLocation>
        <location evidence="1">Cell envelope</location>
    </subcellularLocation>
</comment>